<dbReference type="SUPFAM" id="SSF55781">
    <property type="entry name" value="GAF domain-like"/>
    <property type="match status" value="1"/>
</dbReference>
<dbReference type="Pfam" id="PF01614">
    <property type="entry name" value="IclR_C"/>
    <property type="match status" value="1"/>
</dbReference>
<keyword evidence="3" id="KW-0804">Transcription</keyword>
<evidence type="ECO:0000259" key="4">
    <source>
        <dbReference type="PROSITE" id="PS51077"/>
    </source>
</evidence>
<dbReference type="RefSeq" id="WP_257717562.1">
    <property type="nucleotide sequence ID" value="NZ_JANJOU010000017.1"/>
</dbReference>
<dbReference type="PANTHER" id="PTHR30136">
    <property type="entry name" value="HELIX-TURN-HELIX TRANSCRIPTIONAL REGULATOR, ICLR FAMILY"/>
    <property type="match status" value="1"/>
</dbReference>
<keyword evidence="1" id="KW-0805">Transcription regulation</keyword>
<evidence type="ECO:0000256" key="3">
    <source>
        <dbReference type="ARBA" id="ARBA00023163"/>
    </source>
</evidence>
<comment type="caution">
    <text evidence="6">The sequence shown here is derived from an EMBL/GenBank/DDBJ whole genome shotgun (WGS) entry which is preliminary data.</text>
</comment>
<dbReference type="PANTHER" id="PTHR30136:SF39">
    <property type="entry name" value="TRANSCRIPTIONAL REGULATORY PROTEIN"/>
    <property type="match status" value="1"/>
</dbReference>
<dbReference type="Gene3D" id="1.10.10.10">
    <property type="entry name" value="Winged helix-like DNA-binding domain superfamily/Winged helix DNA-binding domain"/>
    <property type="match status" value="1"/>
</dbReference>
<protein>
    <submittedName>
        <fullName evidence="6">IclR family transcriptional regulator</fullName>
    </submittedName>
</protein>
<evidence type="ECO:0000313" key="6">
    <source>
        <dbReference type="EMBL" id="MCR0983896.1"/>
    </source>
</evidence>
<dbReference type="PROSITE" id="PS51078">
    <property type="entry name" value="ICLR_ED"/>
    <property type="match status" value="1"/>
</dbReference>
<evidence type="ECO:0000259" key="5">
    <source>
        <dbReference type="PROSITE" id="PS51078"/>
    </source>
</evidence>
<dbReference type="PROSITE" id="PS51077">
    <property type="entry name" value="HTH_ICLR"/>
    <property type="match status" value="1"/>
</dbReference>
<dbReference type="InterPro" id="IPR014757">
    <property type="entry name" value="Tscrpt_reg_IclR_C"/>
</dbReference>
<name>A0ABT1X826_9PROT</name>
<evidence type="ECO:0000313" key="7">
    <source>
        <dbReference type="Proteomes" id="UP001524642"/>
    </source>
</evidence>
<evidence type="ECO:0000256" key="2">
    <source>
        <dbReference type="ARBA" id="ARBA00023125"/>
    </source>
</evidence>
<reference evidence="6 7" key="1">
    <citation type="submission" date="2022-06" db="EMBL/GenBank/DDBJ databases">
        <title>Roseomonas CN29.</title>
        <authorList>
            <person name="Cheng Y."/>
            <person name="He X."/>
        </authorList>
    </citation>
    <scope>NUCLEOTIDE SEQUENCE [LARGE SCALE GENOMIC DNA]</scope>
    <source>
        <strain evidence="6 7">CN29</strain>
    </source>
</reference>
<feature type="domain" description="IclR-ED" evidence="5">
    <location>
        <begin position="80"/>
        <end position="233"/>
    </location>
</feature>
<keyword evidence="2" id="KW-0238">DNA-binding</keyword>
<dbReference type="InterPro" id="IPR036390">
    <property type="entry name" value="WH_DNA-bd_sf"/>
</dbReference>
<feature type="domain" description="HTH iclR-type" evidence="4">
    <location>
        <begin position="18"/>
        <end position="79"/>
    </location>
</feature>
<dbReference type="Gene3D" id="3.30.450.40">
    <property type="match status" value="2"/>
</dbReference>
<accession>A0ABT1X826</accession>
<dbReference type="InterPro" id="IPR050707">
    <property type="entry name" value="HTH_MetabolicPath_Reg"/>
</dbReference>
<dbReference type="InterPro" id="IPR036388">
    <property type="entry name" value="WH-like_DNA-bd_sf"/>
</dbReference>
<proteinExistence type="predicted"/>
<dbReference type="SUPFAM" id="SSF46785">
    <property type="entry name" value="Winged helix' DNA-binding domain"/>
    <property type="match status" value="1"/>
</dbReference>
<organism evidence="6 7">
    <name type="scientific">Roseomonas populi</name>
    <dbReference type="NCBI Taxonomy" id="3121582"/>
    <lineage>
        <taxon>Bacteria</taxon>
        <taxon>Pseudomonadati</taxon>
        <taxon>Pseudomonadota</taxon>
        <taxon>Alphaproteobacteria</taxon>
        <taxon>Acetobacterales</taxon>
        <taxon>Roseomonadaceae</taxon>
        <taxon>Roseomonas</taxon>
    </lineage>
</organism>
<dbReference type="InterPro" id="IPR029016">
    <property type="entry name" value="GAF-like_dom_sf"/>
</dbReference>
<dbReference type="SMART" id="SM00346">
    <property type="entry name" value="HTH_ICLR"/>
    <property type="match status" value="1"/>
</dbReference>
<dbReference type="Pfam" id="PF09339">
    <property type="entry name" value="HTH_IclR"/>
    <property type="match status" value="1"/>
</dbReference>
<evidence type="ECO:0000256" key="1">
    <source>
        <dbReference type="ARBA" id="ARBA00023015"/>
    </source>
</evidence>
<gene>
    <name evidence="6" type="ORF">NRP21_17720</name>
</gene>
<dbReference type="InterPro" id="IPR011991">
    <property type="entry name" value="ArsR-like_HTH"/>
</dbReference>
<dbReference type="InterPro" id="IPR005471">
    <property type="entry name" value="Tscrpt_reg_IclR_N"/>
</dbReference>
<dbReference type="CDD" id="cd00090">
    <property type="entry name" value="HTH_ARSR"/>
    <property type="match status" value="1"/>
</dbReference>
<sequence>MPDLQVKQDEASRGAEGVAALERGLAVLDAMGASEGPQSLAELARRTGLYKSTLLRLLASLERRGYAVRGGDGRYRLGPALPHLGAAYLRGLDLRAALDPVLGSLAAETRETAGFFVREGEKRLLLARVEGQQAVRDWITVGSLLPLQGAAGHTLTRFAGGWRPGQPVLDSSFGERTPEMAAISVPVFRAGNTLAGALTVSGTCTRFQDPARHAALSAALLRAGAALTRALDGDAAAYDAPDKDP</sequence>
<keyword evidence="7" id="KW-1185">Reference proteome</keyword>
<dbReference type="Proteomes" id="UP001524642">
    <property type="component" value="Unassembled WGS sequence"/>
</dbReference>
<dbReference type="EMBL" id="JANJOU010000017">
    <property type="protein sequence ID" value="MCR0983896.1"/>
    <property type="molecule type" value="Genomic_DNA"/>
</dbReference>